<proteinExistence type="predicted"/>
<accession>A0ABQ2REZ6</accession>
<evidence type="ECO:0000313" key="1">
    <source>
        <dbReference type="EMBL" id="GGQ23659.1"/>
    </source>
</evidence>
<name>A0ABQ2REZ6_9ACTN</name>
<sequence length="95" mass="9660">MAEGRLSSAEVADHALFALEVAARSCVPDLALSAIRRALQGLAADDVARVAACLALQAVRGRPPAAVAAQLEVLALEHQMMLDFPAGSGGSGAPR</sequence>
<organism evidence="1 2">
    <name type="scientific">Streptosporangium pseudovulgare</name>
    <dbReference type="NCBI Taxonomy" id="35765"/>
    <lineage>
        <taxon>Bacteria</taxon>
        <taxon>Bacillati</taxon>
        <taxon>Actinomycetota</taxon>
        <taxon>Actinomycetes</taxon>
        <taxon>Streptosporangiales</taxon>
        <taxon>Streptosporangiaceae</taxon>
        <taxon>Streptosporangium</taxon>
    </lineage>
</organism>
<reference evidence="2" key="1">
    <citation type="journal article" date="2019" name="Int. J. Syst. Evol. Microbiol.">
        <title>The Global Catalogue of Microorganisms (GCM) 10K type strain sequencing project: providing services to taxonomists for standard genome sequencing and annotation.</title>
        <authorList>
            <consortium name="The Broad Institute Genomics Platform"/>
            <consortium name="The Broad Institute Genome Sequencing Center for Infectious Disease"/>
            <person name="Wu L."/>
            <person name="Ma J."/>
        </authorList>
    </citation>
    <scope>NUCLEOTIDE SEQUENCE [LARGE SCALE GENOMIC DNA]</scope>
    <source>
        <strain evidence="2">JCM 3115</strain>
    </source>
</reference>
<dbReference type="Proteomes" id="UP000611554">
    <property type="component" value="Unassembled WGS sequence"/>
</dbReference>
<keyword evidence="2" id="KW-1185">Reference proteome</keyword>
<evidence type="ECO:0000313" key="2">
    <source>
        <dbReference type="Proteomes" id="UP000611554"/>
    </source>
</evidence>
<gene>
    <name evidence="1" type="ORF">GCM10010140_62420</name>
</gene>
<dbReference type="RefSeq" id="WP_189250018.1">
    <property type="nucleotide sequence ID" value="NZ_BMQJ01000019.1"/>
</dbReference>
<protein>
    <recommendedName>
        <fullName evidence="3">ANTAR domain-containing protein</fullName>
    </recommendedName>
</protein>
<dbReference type="EMBL" id="BMQJ01000019">
    <property type="protein sequence ID" value="GGQ23659.1"/>
    <property type="molecule type" value="Genomic_DNA"/>
</dbReference>
<evidence type="ECO:0008006" key="3">
    <source>
        <dbReference type="Google" id="ProtNLM"/>
    </source>
</evidence>
<comment type="caution">
    <text evidence="1">The sequence shown here is derived from an EMBL/GenBank/DDBJ whole genome shotgun (WGS) entry which is preliminary data.</text>
</comment>